<name>A0ABR1K9Q9_9PEZI</name>
<evidence type="ECO:0000256" key="1">
    <source>
        <dbReference type="SAM" id="MobiDB-lite"/>
    </source>
</evidence>
<protein>
    <submittedName>
        <fullName evidence="2">Uncharacterized protein</fullName>
    </submittedName>
</protein>
<feature type="compositionally biased region" description="Polar residues" evidence="1">
    <location>
        <begin position="67"/>
        <end position="76"/>
    </location>
</feature>
<keyword evidence="3" id="KW-1185">Reference proteome</keyword>
<proteinExistence type="predicted"/>
<feature type="region of interest" description="Disordered" evidence="1">
    <location>
        <begin position="474"/>
        <end position="509"/>
    </location>
</feature>
<dbReference type="EMBL" id="JBBPHU010000015">
    <property type="protein sequence ID" value="KAK7510104.1"/>
    <property type="molecule type" value="Genomic_DNA"/>
</dbReference>
<comment type="caution">
    <text evidence="2">The sequence shown here is derived from an EMBL/GenBank/DDBJ whole genome shotgun (WGS) entry which is preliminary data.</text>
</comment>
<feature type="compositionally biased region" description="Basic and acidic residues" evidence="1">
    <location>
        <begin position="31"/>
        <end position="54"/>
    </location>
</feature>
<gene>
    <name evidence="2" type="ORF">IWZ03DRAFT_363621</name>
</gene>
<accession>A0ABR1K9Q9</accession>
<evidence type="ECO:0000313" key="2">
    <source>
        <dbReference type="EMBL" id="KAK7510104.1"/>
    </source>
</evidence>
<feature type="region of interest" description="Disordered" evidence="1">
    <location>
        <begin position="31"/>
        <end position="79"/>
    </location>
</feature>
<evidence type="ECO:0000313" key="3">
    <source>
        <dbReference type="Proteomes" id="UP001363622"/>
    </source>
</evidence>
<organism evidence="2 3">
    <name type="scientific">Phyllosticta citriasiana</name>
    <dbReference type="NCBI Taxonomy" id="595635"/>
    <lineage>
        <taxon>Eukaryota</taxon>
        <taxon>Fungi</taxon>
        <taxon>Dikarya</taxon>
        <taxon>Ascomycota</taxon>
        <taxon>Pezizomycotina</taxon>
        <taxon>Dothideomycetes</taxon>
        <taxon>Dothideomycetes incertae sedis</taxon>
        <taxon>Botryosphaeriales</taxon>
        <taxon>Phyllostictaceae</taxon>
        <taxon>Phyllosticta</taxon>
    </lineage>
</organism>
<dbReference type="Proteomes" id="UP001363622">
    <property type="component" value="Unassembled WGS sequence"/>
</dbReference>
<reference evidence="2 3" key="1">
    <citation type="submission" date="2024-04" db="EMBL/GenBank/DDBJ databases">
        <title>Phyllosticta paracitricarpa is synonymous to the EU quarantine fungus P. citricarpa based on phylogenomic analyses.</title>
        <authorList>
            <consortium name="Lawrence Berkeley National Laboratory"/>
            <person name="Van Ingen-Buijs V.A."/>
            <person name="Van Westerhoven A.C."/>
            <person name="Haridas S."/>
            <person name="Skiadas P."/>
            <person name="Martin F."/>
            <person name="Groenewald J.Z."/>
            <person name="Crous P.W."/>
            <person name="Seidl M.F."/>
        </authorList>
    </citation>
    <scope>NUCLEOTIDE SEQUENCE [LARGE SCALE GENOMIC DNA]</scope>
    <source>
        <strain evidence="2 3">CBS 123371</strain>
    </source>
</reference>
<sequence>MRPNLHDELYVLLGVTPEATAAKIILPDDRETTKIQDARDTLLQPRDEQERSDSESSIQAGSIEESVASSPGTLNSHPVEDATTESTAMEYTRFPSFPDLSMAVEAVDHTPMPAPPVILPFQPMAETTGVAELNTVGTKQRSRTGLWKSFNRTIKKARSIKELAKTIADREKTTLHKLRGSMVSLNMLYERESVSPIAGASQASTPTSAISRPHTEPKAMMAKGSSRLRNLRSSLSLMSLNKLYKNGPSNPAAKGYHPLPSKSQLSLPRVTMNASQGSILPSSASPTFHQSLFIPGAKYPTACPRANLDSRRPKDFASVDRDPRTLSLFPRLVEGVESSETQDMKTTTPNTASLLARLRKGESEFKAYREPPTFHPSPCQADASAPETPILTRLVKPIKEWLSGILTASLGQHDERQMGLEGSLEAYEEHSRHALAAATRATAKPKHRRELESQLSMALAAALRLLRASHLAGGQRVRPSQWSPRTLHDQSDWHGSGAGDSTMRLAQPN</sequence>